<evidence type="ECO:0000256" key="10">
    <source>
        <dbReference type="RuleBase" id="RU364125"/>
    </source>
</evidence>
<sequence length="147" mass="15920">MTATAEKAPDKEAEGEGKKKGGKKKLIIIVVAVLAIAGAGYWFFLKPSGPEPPPEPGAILTLDSTQINLSGEHYLRLGLALQLTTTAGEEVDGSKALDAAIELFSGRTLEQVEGHSREKLKDKLEKELEELYEGEVMGVYFTEFVTQ</sequence>
<evidence type="ECO:0000256" key="1">
    <source>
        <dbReference type="ARBA" id="ARBA00002254"/>
    </source>
</evidence>
<dbReference type="Pfam" id="PF03748">
    <property type="entry name" value="FliL"/>
    <property type="match status" value="1"/>
</dbReference>
<evidence type="ECO:0000256" key="7">
    <source>
        <dbReference type="ARBA" id="ARBA00022779"/>
    </source>
</evidence>
<dbReference type="PANTHER" id="PTHR35091:SF2">
    <property type="entry name" value="FLAGELLAR PROTEIN FLIL"/>
    <property type="match status" value="1"/>
</dbReference>
<name>A0ABS7UAH8_9ACTN</name>
<comment type="caution">
    <text evidence="11">The sequence shown here is derived from an EMBL/GenBank/DDBJ whole genome shotgun (WGS) entry which is preliminary data.</text>
</comment>
<gene>
    <name evidence="11" type="ORF">K8U61_06595</name>
</gene>
<dbReference type="RefSeq" id="WP_224122196.1">
    <property type="nucleotide sequence ID" value="NZ_JAIQZJ010000002.1"/>
</dbReference>
<reference evidence="11 12" key="1">
    <citation type="submission" date="2021-09" db="EMBL/GenBank/DDBJ databases">
        <title>Whole genome sequence of Nocardioides sp. GBK3QG-3.</title>
        <authorList>
            <person name="Tuo L."/>
        </authorList>
    </citation>
    <scope>NUCLEOTIDE SEQUENCE [LARGE SCALE GENOMIC DNA]</scope>
    <source>
        <strain evidence="11 12">GBK3QG-3</strain>
    </source>
</reference>
<protein>
    <recommendedName>
        <fullName evidence="10">Flagellar protein FliL</fullName>
    </recommendedName>
</protein>
<accession>A0ABS7UAH8</accession>
<keyword evidence="11" id="KW-0282">Flagellum</keyword>
<organism evidence="11 12">
    <name type="scientific">Nocardioides mangrovi</name>
    <dbReference type="NCBI Taxonomy" id="2874580"/>
    <lineage>
        <taxon>Bacteria</taxon>
        <taxon>Bacillati</taxon>
        <taxon>Actinomycetota</taxon>
        <taxon>Actinomycetes</taxon>
        <taxon>Propionibacteriales</taxon>
        <taxon>Nocardioidaceae</taxon>
        <taxon>Nocardioides</taxon>
    </lineage>
</organism>
<keyword evidence="11" id="KW-0966">Cell projection</keyword>
<dbReference type="EMBL" id="JAIQZJ010000002">
    <property type="protein sequence ID" value="MBZ5737822.1"/>
    <property type="molecule type" value="Genomic_DNA"/>
</dbReference>
<keyword evidence="8 10" id="KW-1133">Transmembrane helix</keyword>
<keyword evidence="9 10" id="KW-0472">Membrane</keyword>
<comment type="subcellular location">
    <subcellularLocation>
        <location evidence="2">Cell membrane</location>
        <topology evidence="2">Single-pass membrane protein</topology>
    </subcellularLocation>
</comment>
<evidence type="ECO:0000256" key="3">
    <source>
        <dbReference type="ARBA" id="ARBA00008281"/>
    </source>
</evidence>
<evidence type="ECO:0000313" key="12">
    <source>
        <dbReference type="Proteomes" id="UP000780875"/>
    </source>
</evidence>
<evidence type="ECO:0000256" key="8">
    <source>
        <dbReference type="ARBA" id="ARBA00022989"/>
    </source>
</evidence>
<comment type="function">
    <text evidence="1 10">Controls the rotational direction of flagella during chemotaxis.</text>
</comment>
<evidence type="ECO:0000256" key="4">
    <source>
        <dbReference type="ARBA" id="ARBA00022475"/>
    </source>
</evidence>
<evidence type="ECO:0000256" key="6">
    <source>
        <dbReference type="ARBA" id="ARBA00022692"/>
    </source>
</evidence>
<feature type="transmembrane region" description="Helical" evidence="10">
    <location>
        <begin position="26"/>
        <end position="44"/>
    </location>
</feature>
<proteinExistence type="inferred from homology"/>
<dbReference type="Proteomes" id="UP000780875">
    <property type="component" value="Unassembled WGS sequence"/>
</dbReference>
<evidence type="ECO:0000313" key="11">
    <source>
        <dbReference type="EMBL" id="MBZ5737822.1"/>
    </source>
</evidence>
<dbReference type="PANTHER" id="PTHR35091">
    <property type="entry name" value="FLAGELLAR PROTEIN FLIL"/>
    <property type="match status" value="1"/>
</dbReference>
<keyword evidence="7 10" id="KW-0283">Flagellar rotation</keyword>
<keyword evidence="11" id="KW-0969">Cilium</keyword>
<comment type="similarity">
    <text evidence="3 10">Belongs to the FliL family.</text>
</comment>
<dbReference type="InterPro" id="IPR005503">
    <property type="entry name" value="FliL"/>
</dbReference>
<evidence type="ECO:0000256" key="5">
    <source>
        <dbReference type="ARBA" id="ARBA00022500"/>
    </source>
</evidence>
<evidence type="ECO:0000256" key="9">
    <source>
        <dbReference type="ARBA" id="ARBA00023136"/>
    </source>
</evidence>
<keyword evidence="5 10" id="KW-0145">Chemotaxis</keyword>
<evidence type="ECO:0000256" key="2">
    <source>
        <dbReference type="ARBA" id="ARBA00004162"/>
    </source>
</evidence>
<keyword evidence="12" id="KW-1185">Reference proteome</keyword>
<keyword evidence="6 10" id="KW-0812">Transmembrane</keyword>
<keyword evidence="4 10" id="KW-1003">Cell membrane</keyword>